<dbReference type="Proteomes" id="UP000005974">
    <property type="component" value="Unassembled WGS sequence"/>
</dbReference>
<evidence type="ECO:0000313" key="3">
    <source>
        <dbReference type="EMBL" id="EIY40473.1"/>
    </source>
</evidence>
<evidence type="ECO:0000313" key="4">
    <source>
        <dbReference type="Proteomes" id="UP000005974"/>
    </source>
</evidence>
<comment type="caution">
    <text evidence="3">The sequence shown here is derived from an EMBL/GenBank/DDBJ whole genome shotgun (WGS) entry which is preliminary data.</text>
</comment>
<gene>
    <name evidence="3" type="ORF">HMPREF1064_00190</name>
</gene>
<sequence>MDSYFTFAIVLTVLYVVYYAVVIVQDVYGKKGTDKPGEEIFELDPEDIKEESVKVSENETGFSIGNEKYDTEAQPTAVPPQDNNTDQREEAALKRFERLKAKVEEQLEDTERFLSDPMTAEEMYKAMISKGRLDNRPELAWRPVKDKL</sequence>
<dbReference type="EMBL" id="AGXJ01000006">
    <property type="protein sequence ID" value="EIY40473.1"/>
    <property type="molecule type" value="Genomic_DNA"/>
</dbReference>
<name>I9RE03_9BACT</name>
<dbReference type="OrthoDB" id="1028647at2"/>
<keyword evidence="4" id="KW-1185">Reference proteome</keyword>
<proteinExistence type="predicted"/>
<dbReference type="AlphaFoldDB" id="I9RE03"/>
<dbReference type="RefSeq" id="WP_007850673.1">
    <property type="nucleotide sequence ID" value="NZ_JH724132.1"/>
</dbReference>
<dbReference type="PATRIC" id="fig|997876.3.peg.195"/>
<feature type="region of interest" description="Disordered" evidence="1">
    <location>
        <begin position="50"/>
        <end position="88"/>
    </location>
</feature>
<evidence type="ECO:0000256" key="1">
    <source>
        <dbReference type="SAM" id="MobiDB-lite"/>
    </source>
</evidence>
<reference evidence="3 4" key="1">
    <citation type="submission" date="2012-02" db="EMBL/GenBank/DDBJ databases">
        <title>The Genome Sequence of Bacteroides dorei CL02T12C06.</title>
        <authorList>
            <consortium name="The Broad Institute Genome Sequencing Platform"/>
            <person name="Earl A."/>
            <person name="Ward D."/>
            <person name="Feldgarden M."/>
            <person name="Gevers D."/>
            <person name="Zitomersky N.L."/>
            <person name="Coyne M.J."/>
            <person name="Comstock L.E."/>
            <person name="Young S.K."/>
            <person name="Zeng Q."/>
            <person name="Gargeya S."/>
            <person name="Fitzgerald M."/>
            <person name="Haas B."/>
            <person name="Abouelleil A."/>
            <person name="Alvarado L."/>
            <person name="Arachchi H.M."/>
            <person name="Berlin A."/>
            <person name="Chapman S.B."/>
            <person name="Gearin G."/>
            <person name="Goldberg J."/>
            <person name="Griggs A."/>
            <person name="Gujja S."/>
            <person name="Hansen M."/>
            <person name="Heiman D."/>
            <person name="Howarth C."/>
            <person name="Larimer J."/>
            <person name="Lui A."/>
            <person name="MacDonald P.J.P."/>
            <person name="McCowen C."/>
            <person name="Montmayeur A."/>
            <person name="Murphy C."/>
            <person name="Neiman D."/>
            <person name="Pearson M."/>
            <person name="Priest M."/>
            <person name="Roberts A."/>
            <person name="Saif S."/>
            <person name="Shea T."/>
            <person name="Sisk P."/>
            <person name="Stolte C."/>
            <person name="Sykes S."/>
            <person name="Wortman J."/>
            <person name="Nusbaum C."/>
            <person name="Birren B."/>
        </authorList>
    </citation>
    <scope>NUCLEOTIDE SEQUENCE [LARGE SCALE GENOMIC DNA]</scope>
    <source>
        <strain evidence="3 4">CL02T12C06</strain>
    </source>
</reference>
<keyword evidence="2" id="KW-0812">Transmembrane</keyword>
<feature type="transmembrane region" description="Helical" evidence="2">
    <location>
        <begin position="6"/>
        <end position="24"/>
    </location>
</feature>
<evidence type="ECO:0000256" key="2">
    <source>
        <dbReference type="SAM" id="Phobius"/>
    </source>
</evidence>
<accession>I9RE03</accession>
<dbReference type="HOGENOM" id="CLU_117992_0_0_10"/>
<protein>
    <submittedName>
        <fullName evidence="3">Uncharacterized protein</fullName>
    </submittedName>
</protein>
<keyword evidence="2" id="KW-1133">Transmembrane helix</keyword>
<keyword evidence="2" id="KW-0472">Membrane</keyword>
<organism evidence="3 4">
    <name type="scientific">Phocaeicola dorei CL02T12C06</name>
    <dbReference type="NCBI Taxonomy" id="997876"/>
    <lineage>
        <taxon>Bacteria</taxon>
        <taxon>Pseudomonadati</taxon>
        <taxon>Bacteroidota</taxon>
        <taxon>Bacteroidia</taxon>
        <taxon>Bacteroidales</taxon>
        <taxon>Bacteroidaceae</taxon>
        <taxon>Phocaeicola</taxon>
    </lineage>
</organism>